<dbReference type="SUPFAM" id="SSF52540">
    <property type="entry name" value="P-loop containing nucleoside triphosphate hydrolases"/>
    <property type="match status" value="1"/>
</dbReference>
<dbReference type="PANTHER" id="PTHR43581">
    <property type="entry name" value="ATP/GTP PHOSPHATASE"/>
    <property type="match status" value="1"/>
</dbReference>
<dbReference type="Gene3D" id="3.40.50.300">
    <property type="entry name" value="P-loop containing nucleotide triphosphate hydrolases"/>
    <property type="match status" value="1"/>
</dbReference>
<dbReference type="InterPro" id="IPR051396">
    <property type="entry name" value="Bact_Antivir_Def_Nuclease"/>
</dbReference>
<keyword evidence="2" id="KW-0067">ATP-binding</keyword>
<evidence type="ECO:0000313" key="2">
    <source>
        <dbReference type="EMBL" id="TNY47151.1"/>
    </source>
</evidence>
<dbReference type="AlphaFoldDB" id="A0A660A5B9"/>
<dbReference type="GO" id="GO:0005524">
    <property type="term" value="F:ATP binding"/>
    <property type="evidence" value="ECO:0007669"/>
    <property type="project" value="UniProtKB-KW"/>
</dbReference>
<dbReference type="InterPro" id="IPR003959">
    <property type="entry name" value="ATPase_AAA_core"/>
</dbReference>
<organism evidence="2 3">
    <name type="scientific">Streptococcus pyogenes</name>
    <dbReference type="NCBI Taxonomy" id="1314"/>
    <lineage>
        <taxon>Bacteria</taxon>
        <taxon>Bacillati</taxon>
        <taxon>Bacillota</taxon>
        <taxon>Bacilli</taxon>
        <taxon>Lactobacillales</taxon>
        <taxon>Streptococcaceae</taxon>
        <taxon>Streptococcus</taxon>
    </lineage>
</organism>
<keyword evidence="2" id="KW-0547">Nucleotide-binding</keyword>
<dbReference type="RefSeq" id="WP_021299446.1">
    <property type="nucleotide sequence ID" value="NZ_CAAHOJ010000012.1"/>
</dbReference>
<dbReference type="EMBL" id="VCID01000505">
    <property type="protein sequence ID" value="TNY47151.1"/>
    <property type="molecule type" value="Genomic_DNA"/>
</dbReference>
<reference evidence="2 3" key="1">
    <citation type="submission" date="2019-05" db="EMBL/GenBank/DDBJ databases">
        <title>Novel genomic isolates of S.pyogenes and S.dysgalactiae subsp. equisimilis associated to necrotising fasciitis (NSTI).</title>
        <authorList>
            <person name="Barrantes I."/>
        </authorList>
    </citation>
    <scope>NUCLEOTIDE SEQUENCE [LARGE SCALE GENOMIC DNA]</scope>
    <source>
        <strain evidence="2 3">SPY6028</strain>
    </source>
</reference>
<dbReference type="GO" id="GO:0016887">
    <property type="term" value="F:ATP hydrolysis activity"/>
    <property type="evidence" value="ECO:0007669"/>
    <property type="project" value="InterPro"/>
</dbReference>
<accession>A0A660A5B9</accession>
<protein>
    <submittedName>
        <fullName evidence="2">ATP-binding cassette domain-containing protein</fullName>
    </submittedName>
</protein>
<dbReference type="Pfam" id="PF13304">
    <property type="entry name" value="AAA_21"/>
    <property type="match status" value="1"/>
</dbReference>
<proteinExistence type="predicted"/>
<comment type="caution">
    <text evidence="2">The sequence shown here is derived from an EMBL/GenBank/DDBJ whole genome shotgun (WGS) entry which is preliminary data.</text>
</comment>
<dbReference type="PANTHER" id="PTHR43581:SF4">
    <property type="entry name" value="ATP_GTP PHOSPHATASE"/>
    <property type="match status" value="1"/>
</dbReference>
<gene>
    <name evidence="2" type="ORF">FGO82_05320</name>
</gene>
<name>A0A660A5B9_STRPY</name>
<dbReference type="InterPro" id="IPR027417">
    <property type="entry name" value="P-loop_NTPase"/>
</dbReference>
<feature type="domain" description="ATPase AAA-type core" evidence="1">
    <location>
        <begin position="344"/>
        <end position="412"/>
    </location>
</feature>
<sequence length="511" mass="59212">MTFKVVETYWDIQNDGYYLVHSNWDDWFKYETTYLFYIKKNNQTTNVGSIKIGQFSMVEGQRVPNLPEEFDSLTDDFFSVATDESFYYEINRLESEKREYILTALKDVAFDNDLYHKAVKTDVFNVSLTRDLLPQVIVNKYRRLANGNTKLSNYDFSFKMSDACTLNFKVSPTEFPASNIHAIIGRNGVGKSYLLTEMVESAIQNDGRFSFNTEFDDNFFSNIISVNFSSFENKKLFEENHEASKGYLYYHLSNRTTAKESKNYKLYKEEDGEIVEYVPEGWDAVFIESVSTALRKKPKLWRDCIKILYSDPIFSQIGIDTLVETFQQEDDIRKFYKEAYKIFRGLSSGHKIVILTITKLVEMVSEKTLVILDEPELHLHPPLLSSFIRSLSQLLIKANGVAILATHSPIILQEVQKECVYKLSREMSTDFMQAVRPSNETFAEDIGSLTFDIFELEAIESGFYTLINQIVKENLSFEDSLQRFDGRMGTLGYKLLLTEILKRDKEEGRNA</sequence>
<evidence type="ECO:0000259" key="1">
    <source>
        <dbReference type="Pfam" id="PF13304"/>
    </source>
</evidence>
<evidence type="ECO:0000313" key="3">
    <source>
        <dbReference type="Proteomes" id="UP000316580"/>
    </source>
</evidence>
<dbReference type="Proteomes" id="UP000316580">
    <property type="component" value="Unassembled WGS sequence"/>
</dbReference>